<evidence type="ECO:0008006" key="4">
    <source>
        <dbReference type="Google" id="ProtNLM"/>
    </source>
</evidence>
<dbReference type="AlphaFoldDB" id="A0AAV9VE91"/>
<evidence type="ECO:0000313" key="2">
    <source>
        <dbReference type="EMBL" id="KAK6359241.1"/>
    </source>
</evidence>
<comment type="caution">
    <text evidence="2">The sequence shown here is derived from an EMBL/GenBank/DDBJ whole genome shotgun (WGS) entry which is preliminary data.</text>
</comment>
<dbReference type="EMBL" id="JAVHNQ010000001">
    <property type="protein sequence ID" value="KAK6359241.1"/>
    <property type="molecule type" value="Genomic_DNA"/>
</dbReference>
<accession>A0AAV9VE91</accession>
<proteinExistence type="predicted"/>
<dbReference type="Gene3D" id="3.40.50.150">
    <property type="entry name" value="Vaccinia Virus protein VP39"/>
    <property type="match status" value="1"/>
</dbReference>
<reference evidence="2 3" key="1">
    <citation type="submission" date="2019-10" db="EMBL/GenBank/DDBJ databases">
        <authorList>
            <person name="Palmer J.M."/>
        </authorList>
    </citation>
    <scope>NUCLEOTIDE SEQUENCE [LARGE SCALE GENOMIC DNA]</scope>
    <source>
        <strain evidence="2 3">TWF696</strain>
    </source>
</reference>
<evidence type="ECO:0000256" key="1">
    <source>
        <dbReference type="SAM" id="MobiDB-lite"/>
    </source>
</evidence>
<organism evidence="2 3">
    <name type="scientific">Orbilia brochopaga</name>
    <dbReference type="NCBI Taxonomy" id="3140254"/>
    <lineage>
        <taxon>Eukaryota</taxon>
        <taxon>Fungi</taxon>
        <taxon>Dikarya</taxon>
        <taxon>Ascomycota</taxon>
        <taxon>Pezizomycotina</taxon>
        <taxon>Orbiliomycetes</taxon>
        <taxon>Orbiliales</taxon>
        <taxon>Orbiliaceae</taxon>
        <taxon>Orbilia</taxon>
    </lineage>
</organism>
<feature type="compositionally biased region" description="Low complexity" evidence="1">
    <location>
        <begin position="1"/>
        <end position="21"/>
    </location>
</feature>
<dbReference type="GO" id="GO:0008168">
    <property type="term" value="F:methyltransferase activity"/>
    <property type="evidence" value="ECO:0007669"/>
    <property type="project" value="TreeGrafter"/>
</dbReference>
<dbReference type="SUPFAM" id="SSF53335">
    <property type="entry name" value="S-adenosyl-L-methionine-dependent methyltransferases"/>
    <property type="match status" value="1"/>
</dbReference>
<dbReference type="CDD" id="cd02440">
    <property type="entry name" value="AdoMet_MTases"/>
    <property type="match status" value="1"/>
</dbReference>
<gene>
    <name evidence="2" type="ORF">TWF696_000405</name>
</gene>
<dbReference type="PANTHER" id="PTHR43591:SF24">
    <property type="entry name" value="2-METHOXY-6-POLYPRENYL-1,4-BENZOQUINOL METHYLASE, MITOCHONDRIAL"/>
    <property type="match status" value="1"/>
</dbReference>
<dbReference type="InterPro" id="IPR029063">
    <property type="entry name" value="SAM-dependent_MTases_sf"/>
</dbReference>
<sequence length="356" mass="39392">MASPSKSVSPKSVSPKGVSPKAGSPPGADPEITTSVQGAIEAEVYSEVESAYSDSDLESFTTSLSSSVLNYQYENGRRYHAFRPGQYFLPNDEKESDRLDLSHHCMVLAMGGKLHAAPLDNPQKIMDIGTGTGIWAIEMADLYPSAHVIGNDLSPIQPRWVPPNISFEVDDVESEWTHAPEPFDLIYCRYMLGSIQDWSRLFCQAYKALKPGGYLELLEPDATLRCDDGSLSPDCALSTWNRLFVEAAATSGRSVVAAANHANLVKEAGFVEIHENIIKLPNSPWAKDKHLREVGGYHMANFLEALEGLSLRLFTHFHGMDVPEIQVLLAQTRKDLRNKAIHTYFNLYSIVARKPL</sequence>
<protein>
    <recommendedName>
        <fullName evidence="4">Methyltransferase</fullName>
    </recommendedName>
</protein>
<evidence type="ECO:0000313" key="3">
    <source>
        <dbReference type="Proteomes" id="UP001375240"/>
    </source>
</evidence>
<keyword evidence="3" id="KW-1185">Reference proteome</keyword>
<dbReference type="Pfam" id="PF13489">
    <property type="entry name" value="Methyltransf_23"/>
    <property type="match status" value="1"/>
</dbReference>
<name>A0AAV9VE91_9PEZI</name>
<dbReference type="PANTHER" id="PTHR43591">
    <property type="entry name" value="METHYLTRANSFERASE"/>
    <property type="match status" value="1"/>
</dbReference>
<feature type="region of interest" description="Disordered" evidence="1">
    <location>
        <begin position="1"/>
        <end position="37"/>
    </location>
</feature>
<dbReference type="Proteomes" id="UP001375240">
    <property type="component" value="Unassembled WGS sequence"/>
</dbReference>